<sequence length="88" mass="9377">MFVGDSLDGAGVDGYNVRYGFALTPLLSSQLFVAIVELALLAGWLSGNNRYDPTGIRRRHALRGATLATSQPTQTRRSKSHVAGVAST</sequence>
<keyword evidence="2" id="KW-1133">Transmembrane helix</keyword>
<reference evidence="3 4" key="1">
    <citation type="submission" date="2020-08" db="EMBL/GenBank/DDBJ databases">
        <title>Sequencing the genomes of 1000 actinobacteria strains.</title>
        <authorList>
            <person name="Klenk H.-P."/>
        </authorList>
    </citation>
    <scope>NUCLEOTIDE SEQUENCE [LARGE SCALE GENOMIC DNA]</scope>
    <source>
        <strain evidence="3 4">DSM 105783</strain>
    </source>
</reference>
<feature type="transmembrane region" description="Helical" evidence="2">
    <location>
        <begin position="20"/>
        <end position="45"/>
    </location>
</feature>
<dbReference type="AlphaFoldDB" id="A0A7W8WZF1"/>
<accession>A0A7W8WZF1</accession>
<evidence type="ECO:0000313" key="3">
    <source>
        <dbReference type="EMBL" id="MBB5513306.1"/>
    </source>
</evidence>
<name>A0A7W8WZF1_9MICC</name>
<organism evidence="3 4">
    <name type="scientific">Neomicrococcus aestuarii</name>
    <dbReference type="NCBI Taxonomy" id="556325"/>
    <lineage>
        <taxon>Bacteria</taxon>
        <taxon>Bacillati</taxon>
        <taxon>Actinomycetota</taxon>
        <taxon>Actinomycetes</taxon>
        <taxon>Micrococcales</taxon>
        <taxon>Micrococcaceae</taxon>
        <taxon>Neomicrococcus</taxon>
    </lineage>
</organism>
<comment type="caution">
    <text evidence="3">The sequence shown here is derived from an EMBL/GenBank/DDBJ whole genome shotgun (WGS) entry which is preliminary data.</text>
</comment>
<evidence type="ECO:0000313" key="4">
    <source>
        <dbReference type="Proteomes" id="UP000580797"/>
    </source>
</evidence>
<evidence type="ECO:0000256" key="1">
    <source>
        <dbReference type="SAM" id="MobiDB-lite"/>
    </source>
</evidence>
<keyword evidence="2" id="KW-0472">Membrane</keyword>
<proteinExistence type="predicted"/>
<protein>
    <submittedName>
        <fullName evidence="3">Uncharacterized protein</fullName>
    </submittedName>
</protein>
<keyword evidence="2" id="KW-0812">Transmembrane</keyword>
<feature type="region of interest" description="Disordered" evidence="1">
    <location>
        <begin position="64"/>
        <end position="88"/>
    </location>
</feature>
<evidence type="ECO:0000256" key="2">
    <source>
        <dbReference type="SAM" id="Phobius"/>
    </source>
</evidence>
<dbReference type="Proteomes" id="UP000580797">
    <property type="component" value="Unassembled WGS sequence"/>
</dbReference>
<dbReference type="EMBL" id="JACHDR010000001">
    <property type="protein sequence ID" value="MBB5513306.1"/>
    <property type="molecule type" value="Genomic_DNA"/>
</dbReference>
<gene>
    <name evidence="3" type="ORF">HD598_001993</name>
</gene>